<dbReference type="PROSITE" id="PS50097">
    <property type="entry name" value="BTB"/>
    <property type="match status" value="1"/>
</dbReference>
<evidence type="ECO:0000259" key="4">
    <source>
        <dbReference type="PROSITE" id="PS50157"/>
    </source>
</evidence>
<dbReference type="Gene3D" id="3.30.160.60">
    <property type="entry name" value="Classic Zinc Finger"/>
    <property type="match status" value="1"/>
</dbReference>
<dbReference type="PROSITE" id="PS50157">
    <property type="entry name" value="ZINC_FINGER_C2H2_2"/>
    <property type="match status" value="2"/>
</dbReference>
<reference evidence="5 6" key="1">
    <citation type="journal article" date="2019" name="PLoS Biol.">
        <title>Sex chromosomes control vertical transmission of feminizing Wolbachia symbionts in an isopod.</title>
        <authorList>
            <person name="Becking T."/>
            <person name="Chebbi M.A."/>
            <person name="Giraud I."/>
            <person name="Moumen B."/>
            <person name="Laverre T."/>
            <person name="Caubet Y."/>
            <person name="Peccoud J."/>
            <person name="Gilbert C."/>
            <person name="Cordaux R."/>
        </authorList>
    </citation>
    <scope>NUCLEOTIDE SEQUENCE [LARGE SCALE GENOMIC DNA]</scope>
    <source>
        <strain evidence="5">ANa2</strain>
        <tissue evidence="5">Whole body excluding digestive tract and cuticle</tissue>
    </source>
</reference>
<feature type="compositionally biased region" description="Polar residues" evidence="2">
    <location>
        <begin position="365"/>
        <end position="378"/>
    </location>
</feature>
<evidence type="ECO:0000259" key="3">
    <source>
        <dbReference type="PROSITE" id="PS50097"/>
    </source>
</evidence>
<sequence length="538" mass="60674">MDHIILFLMAIIEENYINFAEHSETLLSNLHQLYSCNMFVDMCMVCHGCEIFAHKAVIAAASPILRDRINEFGDCHARIEVELTVNGVEINIEDIKYLLEFIYKGQVWVPEARLSLFLEVGNHLQVFGLYNSNTNSQLPFLSQPASNYNISQHSLPNLNFNNLQYHENSNFDDPCASQVDSLCPTFPNFFSPNCLLSPDKLSDSLIKQDKSTSVPVSNTSFKSYLMRDKTLTTDTLNPKDHCDFSNYTSNETSIQDINELSIISNTSYPSDLSENSINVQSENSKDVFINQTALPCNLPETVFFSNLSTQPTSYFNSEVNLVEENDSENCIPDIDFQPCKIPVSSSLPERQMRLKVKDSIGGVSLQDTSQGDKASQRGSPGVQEISEAIDSCQPFQEQIDNTSGHDDSIEAIEFELDHLCSHCQQHFSSQNDLATHLYEEHKIGTLHKCLLCTFETHVENNLVEHGKTHLGNVDRQCCICGKRFKTRATLRNHLTCHATSKLFTIELEKGEKASCGTHSMAAKQYRQFLTLSIRENMI</sequence>
<keyword evidence="1" id="KW-0479">Metal-binding</keyword>
<feature type="domain" description="C2H2-type" evidence="4">
    <location>
        <begin position="418"/>
        <end position="441"/>
    </location>
</feature>
<dbReference type="SMART" id="SM00355">
    <property type="entry name" value="ZnF_C2H2"/>
    <property type="match status" value="3"/>
</dbReference>
<dbReference type="GO" id="GO:0008270">
    <property type="term" value="F:zinc ion binding"/>
    <property type="evidence" value="ECO:0007669"/>
    <property type="project" value="UniProtKB-KW"/>
</dbReference>
<dbReference type="GO" id="GO:0000981">
    <property type="term" value="F:DNA-binding transcription factor activity, RNA polymerase II-specific"/>
    <property type="evidence" value="ECO:0007669"/>
    <property type="project" value="TreeGrafter"/>
</dbReference>
<feature type="domain" description="C2H2-type" evidence="4">
    <location>
        <begin position="475"/>
        <end position="502"/>
    </location>
</feature>
<dbReference type="AlphaFoldDB" id="A0A5N5SY80"/>
<accession>A0A5N5SY80</accession>
<dbReference type="InterPro" id="IPR011333">
    <property type="entry name" value="SKP1/BTB/POZ_sf"/>
</dbReference>
<dbReference type="SMART" id="SM00225">
    <property type="entry name" value="BTB"/>
    <property type="match status" value="1"/>
</dbReference>
<name>A0A5N5SY80_9CRUS</name>
<dbReference type="SUPFAM" id="SSF54695">
    <property type="entry name" value="POZ domain"/>
    <property type="match status" value="1"/>
</dbReference>
<dbReference type="OrthoDB" id="7756001at2759"/>
<dbReference type="Pfam" id="PF00651">
    <property type="entry name" value="BTB"/>
    <property type="match status" value="1"/>
</dbReference>
<dbReference type="PANTHER" id="PTHR46105:SF28">
    <property type="entry name" value="ZINC FINGER PROTEIN 37-LIKE"/>
    <property type="match status" value="1"/>
</dbReference>
<evidence type="ECO:0000313" key="5">
    <source>
        <dbReference type="EMBL" id="KAB7498885.1"/>
    </source>
</evidence>
<protein>
    <submittedName>
        <fullName evidence="5">Zinc finger and BTB domain-containing protein 9</fullName>
    </submittedName>
</protein>
<feature type="domain" description="BTB" evidence="3">
    <location>
        <begin position="40"/>
        <end position="111"/>
    </location>
</feature>
<dbReference type="InterPro" id="IPR050457">
    <property type="entry name" value="ZnFinger_BTB_dom_contain"/>
</dbReference>
<keyword evidence="1" id="KW-0863">Zinc-finger</keyword>
<dbReference type="PROSITE" id="PS00028">
    <property type="entry name" value="ZINC_FINGER_C2H2_1"/>
    <property type="match status" value="2"/>
</dbReference>
<dbReference type="InterPro" id="IPR036236">
    <property type="entry name" value="Znf_C2H2_sf"/>
</dbReference>
<dbReference type="GO" id="GO:0000978">
    <property type="term" value="F:RNA polymerase II cis-regulatory region sequence-specific DNA binding"/>
    <property type="evidence" value="ECO:0007669"/>
    <property type="project" value="TreeGrafter"/>
</dbReference>
<keyword evidence="6" id="KW-1185">Reference proteome</keyword>
<dbReference type="Proteomes" id="UP000326759">
    <property type="component" value="Unassembled WGS sequence"/>
</dbReference>
<evidence type="ECO:0000256" key="2">
    <source>
        <dbReference type="SAM" id="MobiDB-lite"/>
    </source>
</evidence>
<dbReference type="Gene3D" id="3.30.710.10">
    <property type="entry name" value="Potassium Channel Kv1.1, Chain A"/>
    <property type="match status" value="1"/>
</dbReference>
<comment type="caution">
    <text evidence="5">The sequence shown here is derived from an EMBL/GenBank/DDBJ whole genome shotgun (WGS) entry which is preliminary data.</text>
</comment>
<dbReference type="InterPro" id="IPR013087">
    <property type="entry name" value="Znf_C2H2_type"/>
</dbReference>
<dbReference type="SUPFAM" id="SSF57667">
    <property type="entry name" value="beta-beta-alpha zinc fingers"/>
    <property type="match status" value="1"/>
</dbReference>
<gene>
    <name evidence="5" type="primary">ZBTB9</name>
    <name evidence="5" type="ORF">Anas_06350</name>
</gene>
<feature type="region of interest" description="Disordered" evidence="2">
    <location>
        <begin position="359"/>
        <end position="381"/>
    </location>
</feature>
<evidence type="ECO:0000313" key="6">
    <source>
        <dbReference type="Proteomes" id="UP000326759"/>
    </source>
</evidence>
<proteinExistence type="predicted"/>
<dbReference type="PANTHER" id="PTHR46105">
    <property type="entry name" value="AGAP004733-PA"/>
    <property type="match status" value="1"/>
</dbReference>
<dbReference type="EMBL" id="SEYY01018889">
    <property type="protein sequence ID" value="KAB7498885.1"/>
    <property type="molecule type" value="Genomic_DNA"/>
</dbReference>
<keyword evidence="1" id="KW-0862">Zinc</keyword>
<evidence type="ECO:0000256" key="1">
    <source>
        <dbReference type="PROSITE-ProRule" id="PRU00042"/>
    </source>
</evidence>
<organism evidence="5 6">
    <name type="scientific">Armadillidium nasatum</name>
    <dbReference type="NCBI Taxonomy" id="96803"/>
    <lineage>
        <taxon>Eukaryota</taxon>
        <taxon>Metazoa</taxon>
        <taxon>Ecdysozoa</taxon>
        <taxon>Arthropoda</taxon>
        <taxon>Crustacea</taxon>
        <taxon>Multicrustacea</taxon>
        <taxon>Malacostraca</taxon>
        <taxon>Eumalacostraca</taxon>
        <taxon>Peracarida</taxon>
        <taxon>Isopoda</taxon>
        <taxon>Oniscidea</taxon>
        <taxon>Crinocheta</taxon>
        <taxon>Armadillidiidae</taxon>
        <taxon>Armadillidium</taxon>
    </lineage>
</organism>
<dbReference type="InterPro" id="IPR000210">
    <property type="entry name" value="BTB/POZ_dom"/>
</dbReference>